<accession>A0A0M3IB82</accession>
<sequence>AFYALKHYTGKTASKVAQKNQRKILVSFILYCIPLSTLNLAAAVSCALTLTSRRSDGVNKVLLVSRMIEGWIIQYRTLIISLSTLFALPSYRRAMLRALHLKTTTAKIATIEMRSTAYPVIPSKIASGKHIQ</sequence>
<proteinExistence type="predicted"/>
<feature type="transmembrane region" description="Helical" evidence="1">
    <location>
        <begin position="71"/>
        <end position="91"/>
    </location>
</feature>
<protein>
    <submittedName>
        <fullName evidence="3">G_PROTEIN_RECEP_F1_2 domain-containing protein</fullName>
    </submittedName>
</protein>
<name>A0A0M3IB82_ASCLU</name>
<evidence type="ECO:0000256" key="1">
    <source>
        <dbReference type="SAM" id="Phobius"/>
    </source>
</evidence>
<organism evidence="2 3">
    <name type="scientific">Ascaris lumbricoides</name>
    <name type="common">Giant roundworm</name>
    <dbReference type="NCBI Taxonomy" id="6252"/>
    <lineage>
        <taxon>Eukaryota</taxon>
        <taxon>Metazoa</taxon>
        <taxon>Ecdysozoa</taxon>
        <taxon>Nematoda</taxon>
        <taxon>Chromadorea</taxon>
        <taxon>Rhabditida</taxon>
        <taxon>Spirurina</taxon>
        <taxon>Ascaridomorpha</taxon>
        <taxon>Ascaridoidea</taxon>
        <taxon>Ascarididae</taxon>
        <taxon>Ascaris</taxon>
    </lineage>
</organism>
<keyword evidence="2" id="KW-1185">Reference proteome</keyword>
<keyword evidence="1" id="KW-0812">Transmembrane</keyword>
<feature type="transmembrane region" description="Helical" evidence="1">
    <location>
        <begin position="24"/>
        <end position="51"/>
    </location>
</feature>
<dbReference type="WBParaSite" id="ALUE_0001493001-mRNA-1">
    <property type="protein sequence ID" value="ALUE_0001493001-mRNA-1"/>
    <property type="gene ID" value="ALUE_0001493001"/>
</dbReference>
<keyword evidence="1" id="KW-0472">Membrane</keyword>
<evidence type="ECO:0000313" key="2">
    <source>
        <dbReference type="Proteomes" id="UP000036681"/>
    </source>
</evidence>
<dbReference type="Proteomes" id="UP000036681">
    <property type="component" value="Unplaced"/>
</dbReference>
<reference evidence="3" key="1">
    <citation type="submission" date="2016-05" db="UniProtKB">
        <authorList>
            <consortium name="WormBaseParasite"/>
        </authorList>
    </citation>
    <scope>IDENTIFICATION</scope>
</reference>
<keyword evidence="1" id="KW-1133">Transmembrane helix</keyword>
<dbReference type="AlphaFoldDB" id="A0A0M3IB82"/>
<evidence type="ECO:0000313" key="3">
    <source>
        <dbReference type="WBParaSite" id="ALUE_0001493001-mRNA-1"/>
    </source>
</evidence>